<evidence type="ECO:0000313" key="4">
    <source>
        <dbReference type="Proteomes" id="UP000183815"/>
    </source>
</evidence>
<keyword evidence="1" id="KW-0812">Transmembrane</keyword>
<comment type="caution">
    <text evidence="3">The sequence shown here is derived from an EMBL/GenBank/DDBJ whole genome shotgun (WGS) entry which is preliminary data.</text>
</comment>
<feature type="domain" description="Inositolphosphotransferase Aur1/Ipt1" evidence="2">
    <location>
        <begin position="76"/>
        <end position="210"/>
    </location>
</feature>
<name>A0A1J5TT07_9ARCH</name>
<dbReference type="GO" id="GO:0016020">
    <property type="term" value="C:membrane"/>
    <property type="evidence" value="ECO:0007669"/>
    <property type="project" value="UniProtKB-SubCell"/>
</dbReference>
<gene>
    <name evidence="3" type="ORF">BEU04_02240</name>
</gene>
<dbReference type="Proteomes" id="UP000183815">
    <property type="component" value="Unassembled WGS sequence"/>
</dbReference>
<feature type="transmembrane region" description="Helical" evidence="1">
    <location>
        <begin position="148"/>
        <end position="166"/>
    </location>
</feature>
<sequence length="221" mass="25570">MLLMMKKNDFLLKDKSGLRLRVQAFFTVAMIEYTGYLIINHFSEWRGEKYGHYFEPWTGIDYAIPFVPFFVIPYLILLTLLVVPLIVVKSDERIKIGVEAYFGVILTSFAMFILIPMKMDRGEYITEVPESGIIGSVVEWLWSVDPPYNTFPSLHVSLVCMATMIIYNENKRYGILMILGATLLTLSTFLAKQHFIVDAIGGCILAWLWFKYYFLNKIESI</sequence>
<feature type="transmembrane region" description="Helical" evidence="1">
    <location>
        <begin position="20"/>
        <end position="42"/>
    </location>
</feature>
<keyword evidence="1" id="KW-0472">Membrane</keyword>
<dbReference type="SUPFAM" id="SSF48317">
    <property type="entry name" value="Acid phosphatase/Vanadium-dependent haloperoxidase"/>
    <property type="match status" value="1"/>
</dbReference>
<dbReference type="Gene3D" id="1.20.144.10">
    <property type="entry name" value="Phosphatidic acid phosphatase type 2/haloperoxidase"/>
    <property type="match status" value="1"/>
</dbReference>
<dbReference type="InterPro" id="IPR036938">
    <property type="entry name" value="PAP2/HPO_sf"/>
</dbReference>
<reference evidence="3 4" key="1">
    <citation type="submission" date="2016-08" db="EMBL/GenBank/DDBJ databases">
        <title>New Insights into Marine Group III Euryarchaeota, from dark to light.</title>
        <authorList>
            <person name="Haro-Moreno J.M."/>
            <person name="Rodriguez-Valera F."/>
            <person name="Lopez-Garcia P."/>
            <person name="Moreira D."/>
            <person name="Martin-Cuadrado A.B."/>
        </authorList>
    </citation>
    <scope>NUCLEOTIDE SEQUENCE [LARGE SCALE GENOMIC DNA]</scope>
    <source>
        <strain evidence="3">CG-Bathy1</strain>
    </source>
</reference>
<evidence type="ECO:0000313" key="3">
    <source>
        <dbReference type="EMBL" id="OIR15166.1"/>
    </source>
</evidence>
<protein>
    <recommendedName>
        <fullName evidence="2">Inositolphosphotransferase Aur1/Ipt1 domain-containing protein</fullName>
    </recommendedName>
</protein>
<evidence type="ECO:0000259" key="2">
    <source>
        <dbReference type="Pfam" id="PF14378"/>
    </source>
</evidence>
<feature type="transmembrane region" description="Helical" evidence="1">
    <location>
        <begin position="62"/>
        <end position="88"/>
    </location>
</feature>
<feature type="transmembrane region" description="Helical" evidence="1">
    <location>
        <begin position="100"/>
        <end position="117"/>
    </location>
</feature>
<feature type="transmembrane region" description="Helical" evidence="1">
    <location>
        <begin position="196"/>
        <end position="215"/>
    </location>
</feature>
<proteinExistence type="predicted"/>
<evidence type="ECO:0000256" key="1">
    <source>
        <dbReference type="SAM" id="Phobius"/>
    </source>
</evidence>
<accession>A0A1J5TT07</accession>
<dbReference type="Pfam" id="PF14378">
    <property type="entry name" value="PAP2_3"/>
    <property type="match status" value="1"/>
</dbReference>
<organism evidence="3 4">
    <name type="scientific">Marine Group III euryarchaeote CG-Bathy1</name>
    <dbReference type="NCBI Taxonomy" id="1889001"/>
    <lineage>
        <taxon>Archaea</taxon>
        <taxon>Methanobacteriati</taxon>
        <taxon>Thermoplasmatota</taxon>
        <taxon>Thermoplasmata</taxon>
        <taxon>Candidatus Thermoprofundales</taxon>
    </lineage>
</organism>
<dbReference type="AlphaFoldDB" id="A0A1J5TT07"/>
<dbReference type="EMBL" id="MIYU01000017">
    <property type="protein sequence ID" value="OIR15166.1"/>
    <property type="molecule type" value="Genomic_DNA"/>
</dbReference>
<feature type="transmembrane region" description="Helical" evidence="1">
    <location>
        <begin position="173"/>
        <end position="190"/>
    </location>
</feature>
<keyword evidence="1" id="KW-1133">Transmembrane helix</keyword>
<dbReference type="InterPro" id="IPR026841">
    <property type="entry name" value="Aur1/Ipt1"/>
</dbReference>